<feature type="compositionally biased region" description="Basic and acidic residues" evidence="1">
    <location>
        <begin position="105"/>
        <end position="115"/>
    </location>
</feature>
<evidence type="ECO:0000256" key="1">
    <source>
        <dbReference type="SAM" id="MobiDB-lite"/>
    </source>
</evidence>
<feature type="non-terminal residue" evidence="2">
    <location>
        <position position="1"/>
    </location>
</feature>
<proteinExistence type="predicted"/>
<keyword evidence="3" id="KW-1185">Reference proteome</keyword>
<evidence type="ECO:0000313" key="3">
    <source>
        <dbReference type="Proteomes" id="UP000053641"/>
    </source>
</evidence>
<gene>
    <name evidence="2" type="ORF">N309_04081</name>
</gene>
<protein>
    <submittedName>
        <fullName evidence="2">Uncharacterized protein</fullName>
    </submittedName>
</protein>
<feature type="region of interest" description="Disordered" evidence="1">
    <location>
        <begin position="82"/>
        <end position="115"/>
    </location>
</feature>
<feature type="non-terminal residue" evidence="2">
    <location>
        <position position="115"/>
    </location>
</feature>
<dbReference type="Proteomes" id="UP000053641">
    <property type="component" value="Unassembled WGS sequence"/>
</dbReference>
<accession>A0A099Z7I4</accession>
<reference evidence="2 3" key="1">
    <citation type="submission" date="2014-06" db="EMBL/GenBank/DDBJ databases">
        <title>Genome evolution of avian class.</title>
        <authorList>
            <person name="Zhang G."/>
            <person name="Li C."/>
        </authorList>
    </citation>
    <scope>NUCLEOTIDE SEQUENCE [LARGE SCALE GENOMIC DNA]</scope>
    <source>
        <strain evidence="2">BGI_N309</strain>
    </source>
</reference>
<name>A0A099Z7I4_TINGU</name>
<organism evidence="2 3">
    <name type="scientific">Tinamus guttatus</name>
    <name type="common">White-throated tinamou</name>
    <dbReference type="NCBI Taxonomy" id="94827"/>
    <lineage>
        <taxon>Eukaryota</taxon>
        <taxon>Metazoa</taxon>
        <taxon>Chordata</taxon>
        <taxon>Craniata</taxon>
        <taxon>Vertebrata</taxon>
        <taxon>Euteleostomi</taxon>
        <taxon>Archelosauria</taxon>
        <taxon>Archosauria</taxon>
        <taxon>Dinosauria</taxon>
        <taxon>Saurischia</taxon>
        <taxon>Theropoda</taxon>
        <taxon>Coelurosauria</taxon>
        <taxon>Aves</taxon>
        <taxon>Palaeognathae</taxon>
        <taxon>Tinamiformes</taxon>
        <taxon>Tinamidae</taxon>
        <taxon>Tinamus</taxon>
    </lineage>
</organism>
<dbReference type="EMBL" id="KL889628">
    <property type="protein sequence ID" value="KGL76968.1"/>
    <property type="molecule type" value="Genomic_DNA"/>
</dbReference>
<evidence type="ECO:0000313" key="2">
    <source>
        <dbReference type="EMBL" id="KGL76968.1"/>
    </source>
</evidence>
<feature type="compositionally biased region" description="Polar residues" evidence="1">
    <location>
        <begin position="90"/>
        <end position="104"/>
    </location>
</feature>
<dbReference type="STRING" id="94827.A0A099Z7I4"/>
<sequence length="115" mass="12576">EQPEQLECKEQKWRSSKPPLAKVKLGLLHLEQHELSVIPEVDTPRSCSSSFADKTDSACGESPPISPVGELACASCYSHTLPEDGRLPRSITSCEEQTSSGSLQESEHSGRLLRD</sequence>
<dbReference type="AlphaFoldDB" id="A0A099Z7I4"/>